<dbReference type="AlphaFoldDB" id="A0A812L0H6"/>
<dbReference type="GO" id="GO:0016020">
    <property type="term" value="C:membrane"/>
    <property type="evidence" value="ECO:0007669"/>
    <property type="project" value="UniProtKB-SubCell"/>
</dbReference>
<evidence type="ECO:0000259" key="6">
    <source>
        <dbReference type="Pfam" id="PF01490"/>
    </source>
</evidence>
<feature type="transmembrane region" description="Helical" evidence="5">
    <location>
        <begin position="20"/>
        <end position="43"/>
    </location>
</feature>
<protein>
    <submittedName>
        <fullName evidence="7">Slc38a7 protein</fullName>
    </submittedName>
</protein>
<dbReference type="EMBL" id="CAJNIZ010005135">
    <property type="protein sequence ID" value="CAE7239192.1"/>
    <property type="molecule type" value="Genomic_DNA"/>
</dbReference>
<comment type="caution">
    <text evidence="7">The sequence shown here is derived from an EMBL/GenBank/DDBJ whole genome shotgun (WGS) entry which is preliminary data.</text>
</comment>
<dbReference type="Proteomes" id="UP000649617">
    <property type="component" value="Unassembled WGS sequence"/>
</dbReference>
<evidence type="ECO:0000256" key="4">
    <source>
        <dbReference type="ARBA" id="ARBA00023136"/>
    </source>
</evidence>
<feature type="transmembrane region" description="Helical" evidence="5">
    <location>
        <begin position="269"/>
        <end position="287"/>
    </location>
</feature>
<feature type="transmembrane region" description="Helical" evidence="5">
    <location>
        <begin position="108"/>
        <end position="128"/>
    </location>
</feature>
<dbReference type="GO" id="GO:0015179">
    <property type="term" value="F:L-amino acid transmembrane transporter activity"/>
    <property type="evidence" value="ECO:0007669"/>
    <property type="project" value="TreeGrafter"/>
</dbReference>
<evidence type="ECO:0000313" key="8">
    <source>
        <dbReference type="Proteomes" id="UP000649617"/>
    </source>
</evidence>
<comment type="subcellular location">
    <subcellularLocation>
        <location evidence="1">Membrane</location>
        <topology evidence="1">Multi-pass membrane protein</topology>
    </subcellularLocation>
</comment>
<feature type="transmembrane region" description="Helical" evidence="5">
    <location>
        <begin position="181"/>
        <end position="203"/>
    </location>
</feature>
<keyword evidence="4 5" id="KW-0472">Membrane</keyword>
<accession>A0A812L0H6</accession>
<reference evidence="7" key="1">
    <citation type="submission" date="2021-02" db="EMBL/GenBank/DDBJ databases">
        <authorList>
            <person name="Dougan E. K."/>
            <person name="Rhodes N."/>
            <person name="Thang M."/>
            <person name="Chan C."/>
        </authorList>
    </citation>
    <scope>NUCLEOTIDE SEQUENCE</scope>
</reference>
<keyword evidence="2 5" id="KW-0812">Transmembrane</keyword>
<feature type="transmembrane region" description="Helical" evidence="5">
    <location>
        <begin position="140"/>
        <end position="161"/>
    </location>
</feature>
<evidence type="ECO:0000256" key="1">
    <source>
        <dbReference type="ARBA" id="ARBA00004141"/>
    </source>
</evidence>
<proteinExistence type="predicted"/>
<dbReference type="OrthoDB" id="431482at2759"/>
<dbReference type="Pfam" id="PF01490">
    <property type="entry name" value="Aa_trans"/>
    <property type="match status" value="1"/>
</dbReference>
<keyword evidence="3 5" id="KW-1133">Transmembrane helix</keyword>
<evidence type="ECO:0000256" key="5">
    <source>
        <dbReference type="SAM" id="Phobius"/>
    </source>
</evidence>
<feature type="domain" description="Amino acid transporter transmembrane" evidence="6">
    <location>
        <begin position="3"/>
        <end position="296"/>
    </location>
</feature>
<feature type="transmembrane region" description="Helical" evidence="5">
    <location>
        <begin position="55"/>
        <end position="76"/>
    </location>
</feature>
<evidence type="ECO:0000313" key="7">
    <source>
        <dbReference type="EMBL" id="CAE7239192.1"/>
    </source>
</evidence>
<evidence type="ECO:0000256" key="3">
    <source>
        <dbReference type="ARBA" id="ARBA00022989"/>
    </source>
</evidence>
<organism evidence="7 8">
    <name type="scientific">Symbiodinium pilosum</name>
    <name type="common">Dinoflagellate</name>
    <dbReference type="NCBI Taxonomy" id="2952"/>
    <lineage>
        <taxon>Eukaryota</taxon>
        <taxon>Sar</taxon>
        <taxon>Alveolata</taxon>
        <taxon>Dinophyceae</taxon>
        <taxon>Suessiales</taxon>
        <taxon>Symbiodiniaceae</taxon>
        <taxon>Symbiodinium</taxon>
    </lineage>
</organism>
<name>A0A812L0H6_SYMPI</name>
<dbReference type="PANTHER" id="PTHR22950">
    <property type="entry name" value="AMINO ACID TRANSPORTER"/>
    <property type="match status" value="1"/>
</dbReference>
<keyword evidence="8" id="KW-1185">Reference proteome</keyword>
<feature type="transmembrane region" description="Helical" evidence="5">
    <location>
        <begin position="223"/>
        <end position="249"/>
    </location>
</feature>
<gene>
    <name evidence="7" type="primary">slc38a7</name>
    <name evidence="7" type="ORF">SPIL2461_LOCUS4023</name>
</gene>
<sequence>MSLGVGVFSLPTTMNAVGWVLGVGLCCYFGVLSMALMLLLLGVVEERNIRSWEDLTGLAPVACSLSRVSLLLSLLIGNAAHMQTISGMLFDLMTYFVTDDYGEYHFGVWQRVTLLFIFLGVASPFCFTEDLAALHYVGKSVAGVVLLLCAAVAVSSCIMLARGEEVHSDQATPPVSGDLQVLLSTAPSVCFAFTGMLSFWEVFAALKQGVGVEQALPRMKKTVILSAGLVLVVYLIVSGCCVLAFGQMAGKMHKGSGFGNVLYNFPMDNYPVTLLCAALVVVIVLEYPVINFPLVSTCVCT</sequence>
<dbReference type="InterPro" id="IPR013057">
    <property type="entry name" value="AA_transpt_TM"/>
</dbReference>
<evidence type="ECO:0000256" key="2">
    <source>
        <dbReference type="ARBA" id="ARBA00022692"/>
    </source>
</evidence>